<evidence type="ECO:0000313" key="2">
    <source>
        <dbReference type="Proteomes" id="UP000460298"/>
    </source>
</evidence>
<comment type="caution">
    <text evidence="1">The sequence shown here is derived from an EMBL/GenBank/DDBJ whole genome shotgun (WGS) entry which is preliminary data.</text>
</comment>
<gene>
    <name evidence="1" type="ORF">F9K24_14555</name>
</gene>
<organism evidence="1 2">
    <name type="scientific">Leptonema illini</name>
    <dbReference type="NCBI Taxonomy" id="183"/>
    <lineage>
        <taxon>Bacteria</taxon>
        <taxon>Pseudomonadati</taxon>
        <taxon>Spirochaetota</taxon>
        <taxon>Spirochaetia</taxon>
        <taxon>Leptospirales</taxon>
        <taxon>Leptospiraceae</taxon>
        <taxon>Leptonema</taxon>
    </lineage>
</organism>
<evidence type="ECO:0008006" key="3">
    <source>
        <dbReference type="Google" id="ProtNLM"/>
    </source>
</evidence>
<dbReference type="Proteomes" id="UP000460298">
    <property type="component" value="Unassembled WGS sequence"/>
</dbReference>
<dbReference type="PROSITE" id="PS51257">
    <property type="entry name" value="PROKAR_LIPOPROTEIN"/>
    <property type="match status" value="1"/>
</dbReference>
<sequence>MKSYLYLLIPLFLSSCLTIVPGMTGEELEFNQKPNGVTVQILHNGELAFEVVTPGKVTLRRGVPYVYRFSKPGYQTVTVFPPTKTNGTRITTSCVTGILTVWVGHFVDIFSGVLNEVDTEELEIELKPDTPASGDPIPVRISFSNRDDMMTLQAR</sequence>
<reference evidence="1 2" key="1">
    <citation type="submission" date="2019-10" db="EMBL/GenBank/DDBJ databases">
        <title>Extracellular Electron Transfer in a Candidatus Methanoperedens spp. Enrichment Culture.</title>
        <authorList>
            <person name="Berger S."/>
            <person name="Rangel Shaw D."/>
            <person name="Berben T."/>
            <person name="In 'T Zandt M."/>
            <person name="Frank J."/>
            <person name="Reimann J."/>
            <person name="Jetten M.S.M."/>
            <person name="Welte C.U."/>
        </authorList>
    </citation>
    <scope>NUCLEOTIDE SEQUENCE [LARGE SCALE GENOMIC DNA]</scope>
    <source>
        <strain evidence="1">SB12</strain>
    </source>
</reference>
<dbReference type="AlphaFoldDB" id="A0A833M0P2"/>
<accession>A0A833M0P2</accession>
<protein>
    <recommendedName>
        <fullName evidence="3">PEGA domain-containing protein</fullName>
    </recommendedName>
</protein>
<dbReference type="EMBL" id="WBUI01000015">
    <property type="protein sequence ID" value="KAB2931169.1"/>
    <property type="molecule type" value="Genomic_DNA"/>
</dbReference>
<proteinExistence type="predicted"/>
<name>A0A833M0P2_9LEPT</name>
<evidence type="ECO:0000313" key="1">
    <source>
        <dbReference type="EMBL" id="KAB2931169.1"/>
    </source>
</evidence>